<dbReference type="EMBL" id="CP113517">
    <property type="protein sequence ID" value="WAR43485.1"/>
    <property type="molecule type" value="Genomic_DNA"/>
</dbReference>
<dbReference type="InterPro" id="IPR002549">
    <property type="entry name" value="AI-2E-like"/>
</dbReference>
<feature type="transmembrane region" description="Helical" evidence="6">
    <location>
        <begin position="60"/>
        <end position="82"/>
    </location>
</feature>
<organism evidence="7 8">
    <name type="scientific">Methylomonas rapida</name>
    <dbReference type="NCBI Taxonomy" id="2963939"/>
    <lineage>
        <taxon>Bacteria</taxon>
        <taxon>Pseudomonadati</taxon>
        <taxon>Pseudomonadota</taxon>
        <taxon>Gammaproteobacteria</taxon>
        <taxon>Methylococcales</taxon>
        <taxon>Methylococcaceae</taxon>
        <taxon>Methylomonas</taxon>
    </lineage>
</organism>
<sequence>MSDSQKWLILAFVVGVGWLLYRLAPILMPFAVAAILAYLGDPLVDRLELFRYRNFRLNRTLAVVVVFLGIIVIATGVLLFIIPTIEYQISEFIDKLPSYLHWLNKSVIPSLQKYFGKGIRPLKTDQLIVYIRGYWQEGESGTENLLQSVSHSGALIIGWLMNLVLIPVITFYLLRDWDLLMAKIHDLFPRRAATTVGKLAGEADDVLGAFFRGQFYVMLALGVIYSLGLLLIGLDLALLIGMIAGMISFVPYMGVLVGIGLACLAALLQFQDAVHLVSVLIVFGVGHSLESMWLTPWLVGNKIGLHPVAVIFAVLAGGQLFGFLGILLALPVASVIMVLLRHVHGRYTVSGFYSGGSYL</sequence>
<evidence type="ECO:0000313" key="7">
    <source>
        <dbReference type="EMBL" id="WAR43485.1"/>
    </source>
</evidence>
<feature type="transmembrane region" description="Helical" evidence="6">
    <location>
        <begin position="215"/>
        <end position="243"/>
    </location>
</feature>
<proteinExistence type="inferred from homology"/>
<dbReference type="Proteomes" id="UP001162780">
    <property type="component" value="Chromosome"/>
</dbReference>
<evidence type="ECO:0000256" key="4">
    <source>
        <dbReference type="ARBA" id="ARBA00022989"/>
    </source>
</evidence>
<comment type="subcellular location">
    <subcellularLocation>
        <location evidence="1">Membrane</location>
        <topology evidence="1">Multi-pass membrane protein</topology>
    </subcellularLocation>
</comment>
<feature type="transmembrane region" description="Helical" evidence="6">
    <location>
        <begin position="273"/>
        <end position="289"/>
    </location>
</feature>
<evidence type="ECO:0000256" key="2">
    <source>
        <dbReference type="ARBA" id="ARBA00009773"/>
    </source>
</evidence>
<protein>
    <submittedName>
        <fullName evidence="7">AI-2E family transporter</fullName>
    </submittedName>
</protein>
<feature type="transmembrane region" description="Helical" evidence="6">
    <location>
        <begin position="309"/>
        <end position="340"/>
    </location>
</feature>
<feature type="transmembrane region" description="Helical" evidence="6">
    <location>
        <begin position="6"/>
        <end position="39"/>
    </location>
</feature>
<keyword evidence="5 6" id="KW-0472">Membrane</keyword>
<dbReference type="PANTHER" id="PTHR21716:SF64">
    <property type="entry name" value="AI-2 TRANSPORT PROTEIN TQSA"/>
    <property type="match status" value="1"/>
</dbReference>
<gene>
    <name evidence="7" type="ORF">NM686_013990</name>
</gene>
<feature type="transmembrane region" description="Helical" evidence="6">
    <location>
        <begin position="154"/>
        <end position="174"/>
    </location>
</feature>
<keyword evidence="8" id="KW-1185">Reference proteome</keyword>
<accession>A0ABY7GDX9</accession>
<evidence type="ECO:0000256" key="3">
    <source>
        <dbReference type="ARBA" id="ARBA00022692"/>
    </source>
</evidence>
<keyword evidence="4 6" id="KW-1133">Transmembrane helix</keyword>
<dbReference type="Pfam" id="PF01594">
    <property type="entry name" value="AI-2E_transport"/>
    <property type="match status" value="1"/>
</dbReference>
<evidence type="ECO:0000256" key="5">
    <source>
        <dbReference type="ARBA" id="ARBA00023136"/>
    </source>
</evidence>
<reference evidence="7" key="1">
    <citation type="submission" date="2022-11" db="EMBL/GenBank/DDBJ databases">
        <title>Methylomonas rapida sp. nov., Carotenoid-Producing Obligate Methanotrophs with High Growth Characteristics and Biotechnological Potential.</title>
        <authorList>
            <person name="Tikhonova E.N."/>
            <person name="Suleimanov R.Z."/>
            <person name="Miroshnikov K."/>
            <person name="Oshkin I.Y."/>
            <person name="Belova S.E."/>
            <person name="Danilova O.V."/>
            <person name="Ashikhmin A."/>
            <person name="Konopkin A."/>
            <person name="But S.Y."/>
            <person name="Khmelenina V.N."/>
            <person name="Kuznetsov N."/>
            <person name="Pimenov N.V."/>
            <person name="Dedysh S.N."/>
        </authorList>
    </citation>
    <scope>NUCLEOTIDE SEQUENCE</scope>
    <source>
        <strain evidence="7">MP1</strain>
    </source>
</reference>
<comment type="similarity">
    <text evidence="2">Belongs to the autoinducer-2 exporter (AI-2E) (TC 2.A.86) family.</text>
</comment>
<name>A0ABY7GDX9_9GAMM</name>
<keyword evidence="3 6" id="KW-0812">Transmembrane</keyword>
<evidence type="ECO:0000256" key="6">
    <source>
        <dbReference type="SAM" id="Phobius"/>
    </source>
</evidence>
<evidence type="ECO:0000256" key="1">
    <source>
        <dbReference type="ARBA" id="ARBA00004141"/>
    </source>
</evidence>
<dbReference type="RefSeq" id="WP_255188453.1">
    <property type="nucleotide sequence ID" value="NZ_CP113517.1"/>
</dbReference>
<feature type="transmembrane region" description="Helical" evidence="6">
    <location>
        <begin position="249"/>
        <end position="268"/>
    </location>
</feature>
<evidence type="ECO:0000313" key="8">
    <source>
        <dbReference type="Proteomes" id="UP001162780"/>
    </source>
</evidence>
<dbReference type="PANTHER" id="PTHR21716">
    <property type="entry name" value="TRANSMEMBRANE PROTEIN"/>
    <property type="match status" value="1"/>
</dbReference>